<feature type="compositionally biased region" description="Low complexity" evidence="1">
    <location>
        <begin position="403"/>
        <end position="419"/>
    </location>
</feature>
<organism evidence="2">
    <name type="scientific">Noctiluca scintillans</name>
    <name type="common">Sea sparkle</name>
    <name type="synonym">Red tide dinoflagellate</name>
    <dbReference type="NCBI Taxonomy" id="2966"/>
    <lineage>
        <taxon>Eukaryota</taxon>
        <taxon>Sar</taxon>
        <taxon>Alveolata</taxon>
        <taxon>Dinophyceae</taxon>
        <taxon>Noctilucales</taxon>
        <taxon>Noctilucaceae</taxon>
        <taxon>Noctiluca</taxon>
    </lineage>
</organism>
<protein>
    <submittedName>
        <fullName evidence="2">Uncharacterized protein</fullName>
    </submittedName>
</protein>
<dbReference type="AlphaFoldDB" id="A0A7S1FFG8"/>
<gene>
    <name evidence="2" type="ORF">NSCI0253_LOCUS38839</name>
</gene>
<feature type="region of interest" description="Disordered" evidence="1">
    <location>
        <begin position="337"/>
        <end position="420"/>
    </location>
</feature>
<evidence type="ECO:0000256" key="1">
    <source>
        <dbReference type="SAM" id="MobiDB-lite"/>
    </source>
</evidence>
<feature type="compositionally biased region" description="Polar residues" evidence="1">
    <location>
        <begin position="383"/>
        <end position="402"/>
    </location>
</feature>
<feature type="region of interest" description="Disordered" evidence="1">
    <location>
        <begin position="154"/>
        <end position="173"/>
    </location>
</feature>
<accession>A0A7S1FFG8</accession>
<name>A0A7S1FFG8_NOCSC</name>
<feature type="compositionally biased region" description="Polar residues" evidence="1">
    <location>
        <begin position="365"/>
        <end position="376"/>
    </location>
</feature>
<feature type="compositionally biased region" description="Polar residues" evidence="1">
    <location>
        <begin position="341"/>
        <end position="358"/>
    </location>
</feature>
<feature type="compositionally biased region" description="Basic and acidic residues" evidence="1">
    <location>
        <begin position="249"/>
        <end position="263"/>
    </location>
</feature>
<reference evidence="2" key="1">
    <citation type="submission" date="2021-01" db="EMBL/GenBank/DDBJ databases">
        <authorList>
            <person name="Corre E."/>
            <person name="Pelletier E."/>
            <person name="Niang G."/>
            <person name="Scheremetjew M."/>
            <person name="Finn R."/>
            <person name="Kale V."/>
            <person name="Holt S."/>
            <person name="Cochrane G."/>
            <person name="Meng A."/>
            <person name="Brown T."/>
            <person name="Cohen L."/>
        </authorList>
    </citation>
    <scope>NUCLEOTIDE SEQUENCE</scope>
</reference>
<proteinExistence type="predicted"/>
<sequence>MFSHAARADAGFGKLRFGRVLVAQAVENASHGLRTGHATSPSPHRGPVCNASVLPPKPWTPGGTPGNSVTHPAYVSPTTPTVQTQVGVAASQLRSPAAPRTLHVTPRGGSHHPEGCGLASRAWSRSVTPTRDSLRNSDTPPFVYSARCERALPATPRSETSGPPCSFASWQGGDLTPRSVVRRSLGTPLRCGTSQTPQTPCEDVRRVRPSVSARGAPLDGFGKIATGCTTSTGRPLVLNMGNTYARADTPPRSRDSVQVEKARSRSAAPPCCNSLPSAGDDVYGVHRGATPSVMSASATLRSDADKEQRDTVCGIDFRSLQLWADKRDTEQIVDAARKRSGTQIRQAGSTETQSTNATPLLVTPAPSNLTDSSSSDEPLRTPSVVNASKGSRTGASVSHGENSSILRCRSSASSPDRSSLAFGEKLYDEDWWFSHLEERRRGGDPPDSMF</sequence>
<evidence type="ECO:0000313" key="2">
    <source>
        <dbReference type="EMBL" id="CAD8864484.1"/>
    </source>
</evidence>
<dbReference type="EMBL" id="HBFQ01054623">
    <property type="protein sequence ID" value="CAD8864484.1"/>
    <property type="molecule type" value="Transcribed_RNA"/>
</dbReference>
<feature type="region of interest" description="Disordered" evidence="1">
    <location>
        <begin position="243"/>
        <end position="273"/>
    </location>
</feature>